<name>A0A382KP30_9ZZZZ</name>
<dbReference type="GO" id="GO:0015225">
    <property type="term" value="F:biotin transmembrane transporter activity"/>
    <property type="evidence" value="ECO:0007669"/>
    <property type="project" value="InterPro"/>
</dbReference>
<reference evidence="2" key="1">
    <citation type="submission" date="2018-05" db="EMBL/GenBank/DDBJ databases">
        <authorList>
            <person name="Lanie J.A."/>
            <person name="Ng W.-L."/>
            <person name="Kazmierczak K.M."/>
            <person name="Andrzejewski T.M."/>
            <person name="Davidsen T.M."/>
            <person name="Wayne K.J."/>
            <person name="Tettelin H."/>
            <person name="Glass J.I."/>
            <person name="Rusch D."/>
            <person name="Podicherti R."/>
            <person name="Tsui H.-C.T."/>
            <person name="Winkler M.E."/>
        </authorList>
    </citation>
    <scope>NUCLEOTIDE SEQUENCE</scope>
</reference>
<feature type="transmembrane region" description="Helical" evidence="1">
    <location>
        <begin position="54"/>
        <end position="75"/>
    </location>
</feature>
<keyword evidence="1" id="KW-0472">Membrane</keyword>
<evidence type="ECO:0008006" key="3">
    <source>
        <dbReference type="Google" id="ProtNLM"/>
    </source>
</evidence>
<dbReference type="GO" id="GO:0005886">
    <property type="term" value="C:plasma membrane"/>
    <property type="evidence" value="ECO:0007669"/>
    <property type="project" value="InterPro"/>
</dbReference>
<feature type="transmembrane region" description="Helical" evidence="1">
    <location>
        <begin position="20"/>
        <end position="42"/>
    </location>
</feature>
<sequence length="79" mass="8422">AAFLIGYLAENGLTIKPVSSFLSCFAATTLILILGTLYLAMFKLGFNEALIMGLYPFLVGDVVKSALCAGLITGFRRLS</sequence>
<dbReference type="InterPro" id="IPR003784">
    <property type="entry name" value="BioY"/>
</dbReference>
<evidence type="ECO:0000313" key="2">
    <source>
        <dbReference type="EMBL" id="SVC26026.1"/>
    </source>
</evidence>
<dbReference type="AlphaFoldDB" id="A0A382KP30"/>
<feature type="non-terminal residue" evidence="2">
    <location>
        <position position="1"/>
    </location>
</feature>
<accession>A0A382KP30</accession>
<gene>
    <name evidence="2" type="ORF">METZ01_LOCUS278880</name>
</gene>
<organism evidence="2">
    <name type="scientific">marine metagenome</name>
    <dbReference type="NCBI Taxonomy" id="408172"/>
    <lineage>
        <taxon>unclassified sequences</taxon>
        <taxon>metagenomes</taxon>
        <taxon>ecological metagenomes</taxon>
    </lineage>
</organism>
<dbReference type="PANTHER" id="PTHR34295:SF1">
    <property type="entry name" value="BIOTIN TRANSPORTER BIOY"/>
    <property type="match status" value="1"/>
</dbReference>
<dbReference type="EMBL" id="UINC01081816">
    <property type="protein sequence ID" value="SVC26026.1"/>
    <property type="molecule type" value="Genomic_DNA"/>
</dbReference>
<keyword evidence="1" id="KW-1133">Transmembrane helix</keyword>
<protein>
    <recommendedName>
        <fullName evidence="3">Biotin transporter BioY</fullName>
    </recommendedName>
</protein>
<keyword evidence="1" id="KW-0812">Transmembrane</keyword>
<proteinExistence type="predicted"/>
<evidence type="ECO:0000256" key="1">
    <source>
        <dbReference type="SAM" id="Phobius"/>
    </source>
</evidence>
<dbReference type="PANTHER" id="PTHR34295">
    <property type="entry name" value="BIOTIN TRANSPORTER BIOY"/>
    <property type="match status" value="1"/>
</dbReference>
<dbReference type="Gene3D" id="1.10.1760.20">
    <property type="match status" value="1"/>
</dbReference>
<dbReference type="Pfam" id="PF02632">
    <property type="entry name" value="BioY"/>
    <property type="match status" value="1"/>
</dbReference>